<dbReference type="EMBL" id="JWZX01001394">
    <property type="protein sequence ID" value="KOO33885.1"/>
    <property type="molecule type" value="Genomic_DNA"/>
</dbReference>
<dbReference type="InterPro" id="IPR036770">
    <property type="entry name" value="Ankyrin_rpt-contain_sf"/>
</dbReference>
<proteinExistence type="predicted"/>
<keyword evidence="1" id="KW-0677">Repeat</keyword>
<accession>A0A0M0K4Y7</accession>
<keyword evidence="6" id="KW-1185">Reference proteome</keyword>
<comment type="caution">
    <text evidence="5">The sequence shown here is derived from an EMBL/GenBank/DDBJ whole genome shotgun (WGS) entry which is preliminary data.</text>
</comment>
<gene>
    <name evidence="5" type="ORF">Ctob_010547</name>
</gene>
<feature type="repeat" description="ANK" evidence="3">
    <location>
        <begin position="31"/>
        <end position="63"/>
    </location>
</feature>
<evidence type="ECO:0000256" key="2">
    <source>
        <dbReference type="ARBA" id="ARBA00023043"/>
    </source>
</evidence>
<evidence type="ECO:0000256" key="3">
    <source>
        <dbReference type="PROSITE-ProRule" id="PRU00023"/>
    </source>
</evidence>
<feature type="compositionally biased region" description="Polar residues" evidence="4">
    <location>
        <begin position="178"/>
        <end position="191"/>
    </location>
</feature>
<sequence length="244" mass="26129">MFDAITSNSPDVVNGALAALPQGAIDIRGPRGNTPLFESVLKHHVHSVGLLLKRGANPRLINVDGYDALDAAAFGGCAMCAHALIEAGLDPKTVRHDGFNALHRAIWGDTPQHTETVKVILEAGVSPSMIANMTSTRPDQQSGPVPPINMVNENEATKALLEEWILKEANGEVGKPTKAQSLPKASTTNAPPSKKRHLEKVERLVPKNKGARLDTSLETPRGNQAKPDKKVAAKFTGKEPKEEL</sequence>
<dbReference type="SUPFAM" id="SSF48403">
    <property type="entry name" value="Ankyrin repeat"/>
    <property type="match status" value="1"/>
</dbReference>
<name>A0A0M0K4Y7_9EUKA</name>
<evidence type="ECO:0000256" key="4">
    <source>
        <dbReference type="SAM" id="MobiDB-lite"/>
    </source>
</evidence>
<dbReference type="PANTHER" id="PTHR24198">
    <property type="entry name" value="ANKYRIN REPEAT AND PROTEIN KINASE DOMAIN-CONTAINING PROTEIN"/>
    <property type="match status" value="1"/>
</dbReference>
<dbReference type="OrthoDB" id="5314041at2759"/>
<dbReference type="Gene3D" id="1.25.40.20">
    <property type="entry name" value="Ankyrin repeat-containing domain"/>
    <property type="match status" value="1"/>
</dbReference>
<reference evidence="6" key="1">
    <citation type="journal article" date="2015" name="PLoS Genet.">
        <title>Genome Sequence and Transcriptome Analyses of Chrysochromulina tobin: Metabolic Tools for Enhanced Algal Fitness in the Prominent Order Prymnesiales (Haptophyceae).</title>
        <authorList>
            <person name="Hovde B.T."/>
            <person name="Deodato C.R."/>
            <person name="Hunsperger H.M."/>
            <person name="Ryken S.A."/>
            <person name="Yost W."/>
            <person name="Jha R.K."/>
            <person name="Patterson J."/>
            <person name="Monnat R.J. Jr."/>
            <person name="Barlow S.B."/>
            <person name="Starkenburg S.R."/>
            <person name="Cattolico R.A."/>
        </authorList>
    </citation>
    <scope>NUCLEOTIDE SEQUENCE</scope>
    <source>
        <strain evidence="6">CCMP291</strain>
    </source>
</reference>
<dbReference type="PROSITE" id="PS50088">
    <property type="entry name" value="ANK_REPEAT"/>
    <property type="match status" value="1"/>
</dbReference>
<dbReference type="Pfam" id="PF12796">
    <property type="entry name" value="Ank_2"/>
    <property type="match status" value="1"/>
</dbReference>
<dbReference type="Proteomes" id="UP000037460">
    <property type="component" value="Unassembled WGS sequence"/>
</dbReference>
<dbReference type="InterPro" id="IPR002110">
    <property type="entry name" value="Ankyrin_rpt"/>
</dbReference>
<protein>
    <submittedName>
        <fullName evidence="5">Uncharacterized protein</fullName>
    </submittedName>
</protein>
<dbReference type="PANTHER" id="PTHR24198:SF165">
    <property type="entry name" value="ANKYRIN REPEAT-CONTAINING PROTEIN-RELATED"/>
    <property type="match status" value="1"/>
</dbReference>
<evidence type="ECO:0000313" key="6">
    <source>
        <dbReference type="Proteomes" id="UP000037460"/>
    </source>
</evidence>
<keyword evidence="2 3" id="KW-0040">ANK repeat</keyword>
<organism evidence="5 6">
    <name type="scientific">Chrysochromulina tobinii</name>
    <dbReference type="NCBI Taxonomy" id="1460289"/>
    <lineage>
        <taxon>Eukaryota</taxon>
        <taxon>Haptista</taxon>
        <taxon>Haptophyta</taxon>
        <taxon>Prymnesiophyceae</taxon>
        <taxon>Prymnesiales</taxon>
        <taxon>Chrysochromulinaceae</taxon>
        <taxon>Chrysochromulina</taxon>
    </lineage>
</organism>
<evidence type="ECO:0000256" key="1">
    <source>
        <dbReference type="ARBA" id="ARBA00022737"/>
    </source>
</evidence>
<evidence type="ECO:0000313" key="5">
    <source>
        <dbReference type="EMBL" id="KOO33885.1"/>
    </source>
</evidence>
<feature type="compositionally biased region" description="Basic and acidic residues" evidence="4">
    <location>
        <begin position="226"/>
        <end position="244"/>
    </location>
</feature>
<feature type="region of interest" description="Disordered" evidence="4">
    <location>
        <begin position="171"/>
        <end position="244"/>
    </location>
</feature>
<dbReference type="AlphaFoldDB" id="A0A0M0K4Y7"/>
<dbReference type="SMART" id="SM00248">
    <property type="entry name" value="ANK"/>
    <property type="match status" value="3"/>
</dbReference>